<feature type="region of interest" description="Disordered" evidence="4">
    <location>
        <begin position="567"/>
        <end position="599"/>
    </location>
</feature>
<organism evidence="7 8">
    <name type="scientific">Cytospora schulzeri</name>
    <dbReference type="NCBI Taxonomy" id="448051"/>
    <lineage>
        <taxon>Eukaryota</taxon>
        <taxon>Fungi</taxon>
        <taxon>Dikarya</taxon>
        <taxon>Ascomycota</taxon>
        <taxon>Pezizomycotina</taxon>
        <taxon>Sordariomycetes</taxon>
        <taxon>Sordariomycetidae</taxon>
        <taxon>Diaporthales</taxon>
        <taxon>Cytosporaceae</taxon>
        <taxon>Cytospora</taxon>
    </lineage>
</organism>
<feature type="region of interest" description="Disordered" evidence="4">
    <location>
        <begin position="315"/>
        <end position="345"/>
    </location>
</feature>
<dbReference type="EMBL" id="LKEA01000076">
    <property type="protein sequence ID" value="ROV88757.1"/>
    <property type="molecule type" value="Genomic_DNA"/>
</dbReference>
<dbReference type="InterPro" id="IPR036852">
    <property type="entry name" value="Peptidase_S8/S53_dom_sf"/>
</dbReference>
<dbReference type="GO" id="GO:0004252">
    <property type="term" value="F:serine-type endopeptidase activity"/>
    <property type="evidence" value="ECO:0007669"/>
    <property type="project" value="InterPro"/>
</dbReference>
<evidence type="ECO:0000256" key="1">
    <source>
        <dbReference type="ARBA" id="ARBA00022670"/>
    </source>
</evidence>
<evidence type="ECO:0000259" key="6">
    <source>
        <dbReference type="Pfam" id="PF00082"/>
    </source>
</evidence>
<keyword evidence="8" id="KW-1185">Reference proteome</keyword>
<reference evidence="7 8" key="1">
    <citation type="submission" date="2015-09" db="EMBL/GenBank/DDBJ databases">
        <title>Host preference determinants of Valsa canker pathogens revealed by comparative genomics.</title>
        <authorList>
            <person name="Yin Z."/>
            <person name="Huang L."/>
        </authorList>
    </citation>
    <scope>NUCLEOTIDE SEQUENCE [LARGE SCALE GENOMIC DNA]</scope>
    <source>
        <strain evidence="7 8">03-1</strain>
    </source>
</reference>
<feature type="compositionally biased region" description="Basic and acidic residues" evidence="4">
    <location>
        <begin position="584"/>
        <end position="599"/>
    </location>
</feature>
<feature type="domain" description="Peptidase S8/S53" evidence="6">
    <location>
        <begin position="816"/>
        <end position="1060"/>
    </location>
</feature>
<evidence type="ECO:0000256" key="5">
    <source>
        <dbReference type="SAM" id="Phobius"/>
    </source>
</evidence>
<dbReference type="Gene3D" id="1.25.40.20">
    <property type="entry name" value="Ankyrin repeat-containing domain"/>
    <property type="match status" value="1"/>
</dbReference>
<comment type="caution">
    <text evidence="7">The sequence shown here is derived from an EMBL/GenBank/DDBJ whole genome shotgun (WGS) entry which is preliminary data.</text>
</comment>
<proteinExistence type="predicted"/>
<dbReference type="SUPFAM" id="SSF48403">
    <property type="entry name" value="Ankyrin repeat"/>
    <property type="match status" value="1"/>
</dbReference>
<dbReference type="SUPFAM" id="SSF52743">
    <property type="entry name" value="Subtilisin-like"/>
    <property type="match status" value="1"/>
</dbReference>
<feature type="compositionally biased region" description="Polar residues" evidence="4">
    <location>
        <begin position="572"/>
        <end position="583"/>
    </location>
</feature>
<feature type="compositionally biased region" description="Acidic residues" evidence="4">
    <location>
        <begin position="1"/>
        <end position="18"/>
    </location>
</feature>
<keyword evidence="3" id="KW-0720">Serine protease</keyword>
<evidence type="ECO:0000256" key="4">
    <source>
        <dbReference type="SAM" id="MobiDB-lite"/>
    </source>
</evidence>
<name>A0A423VCQ5_9PEZI</name>
<feature type="region of interest" description="Disordered" evidence="4">
    <location>
        <begin position="758"/>
        <end position="788"/>
    </location>
</feature>
<dbReference type="OrthoDB" id="5093543at2759"/>
<feature type="region of interest" description="Disordered" evidence="4">
    <location>
        <begin position="1"/>
        <end position="28"/>
    </location>
</feature>
<evidence type="ECO:0000256" key="3">
    <source>
        <dbReference type="ARBA" id="ARBA00022825"/>
    </source>
</evidence>
<dbReference type="STRING" id="356882.A0A423VCQ5"/>
<evidence type="ECO:0000313" key="8">
    <source>
        <dbReference type="Proteomes" id="UP000283895"/>
    </source>
</evidence>
<evidence type="ECO:0000256" key="2">
    <source>
        <dbReference type="ARBA" id="ARBA00022801"/>
    </source>
</evidence>
<dbReference type="GO" id="GO:0006508">
    <property type="term" value="P:proteolysis"/>
    <property type="evidence" value="ECO:0007669"/>
    <property type="project" value="UniProtKB-KW"/>
</dbReference>
<dbReference type="Pfam" id="PF00082">
    <property type="entry name" value="Peptidase_S8"/>
    <property type="match status" value="1"/>
</dbReference>
<dbReference type="AlphaFoldDB" id="A0A423VCQ5"/>
<dbReference type="PROSITE" id="PS00136">
    <property type="entry name" value="SUBTILASE_ASP"/>
    <property type="match status" value="1"/>
</dbReference>
<sequence length="1144" mass="129592">MDEFDGEPSILDGEDLLSEYDHADGDIVEDKDEDDEWYALPLDRKWEIIMRRLIDKEVRWDDDDVEDQREEVWDPRNTGRVLSPREMESLASIDPRDKHRPTVLHRLAVDFGTERFTALPHQTRLKIIEYLLQHRRTDSREDPVLTRAIAYDNLEFINFVSDNCPAYLPGLLDATDSEGKNCLHYIFKDHFPNAANHSRRVEWARLNGKSTKEKNLSVRTTMTTLACFVTHARPQCVSTRDNKNNTPVHYALDYKNCRVNIQKYSEIVSQLINKGDEVFKRKDNMSIQFNDQGESPYLFFERTRAEFLSKLEKRHQASTESNTAASVTKPVDKEAGSGAQDIRGSMGHHIAKGSKDILAHMDSRDTATKWKAGMSMVPTSLLGSKQKLKKDFIPDLEMEGSIYASPGYGLARNRTSGPSAQAVSELVENRNLEYTSTLEKASCSSRTDDPVAGKTQSITHNPKSEKQALRGSSTIPWEETEKSKAAAEKIRRLLKLHYIRSRPEMDAKQLLYGKDALDRNFYFDASHLNGRSPGEVAGLIRMLASPGGFEDTLSYVCVPALSHIPEDIARSGPTSQTYTANQGRQRESDSQDEKPKGRDSAVICFDELARAGVRNILHLVVEDMKSPPHTDAAIERAIRGEDSRVPKNRRREDGFEVEIWDWRKFDLDTDVIRFSAAKLTQVHLYWSGNQTVLKAWACNEGLPRLCQASDRNLTMVIIHWSPGFEGPQRCESLLADFKREVENRTSNMTPGITVHLKKLPSGKTAGDADDSHRGPLTPGAPRPPPDHSWIETMESFRKALMTVHAAFETDIKPERVKVALIDDGVDRTNLLTYNNRVEVTGVSYWTGSAGMAPQNPSWHQSTHGHGTIMASSIVRVNPWVFLYVMRIQDEVDVISRQDGGIRIRVESAARAIEDAIAAAVKIISISWTIRDLAHRDTKAYPEHEREGIKALKKAIDKAKEMNILMFCSASDDIHKKGIDTLPYSHASNYVFRIGAADAYGWSDRQTEDHNTIDWFFPGNQVADDFNPRSVRTDQLMYRDGSSVATALAAGLASLILYLVNVMKEHYRAEPKIANKYSEYADRLCQRNVMKKAFDNIITDDNYRDKKFLPVWDLFGKRADKILEDTRNKDAKWEILAELCTKLVA</sequence>
<dbReference type="InterPro" id="IPR015500">
    <property type="entry name" value="Peptidase_S8_subtilisin-rel"/>
</dbReference>
<protein>
    <recommendedName>
        <fullName evidence="6">Peptidase S8/S53 domain-containing protein</fullName>
    </recommendedName>
</protein>
<dbReference type="InterPro" id="IPR000209">
    <property type="entry name" value="Peptidase_S8/S53_dom"/>
</dbReference>
<keyword evidence="2" id="KW-0378">Hydrolase</keyword>
<dbReference type="PRINTS" id="PR00723">
    <property type="entry name" value="SUBTILISIN"/>
</dbReference>
<dbReference type="Proteomes" id="UP000283895">
    <property type="component" value="Unassembled WGS sequence"/>
</dbReference>
<feature type="region of interest" description="Disordered" evidence="4">
    <location>
        <begin position="441"/>
        <end position="480"/>
    </location>
</feature>
<evidence type="ECO:0000313" key="7">
    <source>
        <dbReference type="EMBL" id="ROV88757.1"/>
    </source>
</evidence>
<keyword evidence="5" id="KW-0472">Membrane</keyword>
<dbReference type="Gene3D" id="3.40.50.200">
    <property type="entry name" value="Peptidase S8/S53 domain"/>
    <property type="match status" value="1"/>
</dbReference>
<gene>
    <name evidence="7" type="ORF">VMCG_10053</name>
</gene>
<keyword evidence="5" id="KW-1133">Transmembrane helix</keyword>
<feature type="transmembrane region" description="Helical" evidence="5">
    <location>
        <begin position="1043"/>
        <end position="1062"/>
    </location>
</feature>
<keyword evidence="1" id="KW-0645">Protease</keyword>
<dbReference type="InterPro" id="IPR023827">
    <property type="entry name" value="Peptidase_S8_Asp-AS"/>
</dbReference>
<keyword evidence="5" id="KW-0812">Transmembrane</keyword>
<dbReference type="InterPro" id="IPR036770">
    <property type="entry name" value="Ankyrin_rpt-contain_sf"/>
</dbReference>
<accession>A0A423VCQ5</accession>